<dbReference type="InterPro" id="IPR011500">
    <property type="entry name" value="GPCR_3_9-Cys_dom"/>
</dbReference>
<dbReference type="FunFam" id="3.40.50.2300:FF:000519">
    <property type="entry name" value="Vomeronasal 2 receptor, a18"/>
    <property type="match status" value="1"/>
</dbReference>
<dbReference type="InterPro" id="IPR017979">
    <property type="entry name" value="GPCR_3_CS"/>
</dbReference>
<feature type="transmembrane region" description="Helical" evidence="12">
    <location>
        <begin position="761"/>
        <end position="784"/>
    </location>
</feature>
<keyword evidence="3" id="KW-1003">Cell membrane</keyword>
<evidence type="ECO:0000256" key="7">
    <source>
        <dbReference type="ARBA" id="ARBA00023040"/>
    </source>
</evidence>
<feature type="transmembrane region" description="Helical" evidence="12">
    <location>
        <begin position="639"/>
        <end position="659"/>
    </location>
</feature>
<comment type="caution">
    <text evidence="15">The sequence shown here is derived from an EMBL/GenBank/DDBJ whole genome shotgun (WGS) entry which is preliminary data.</text>
</comment>
<dbReference type="PANTHER" id="PTHR24061">
    <property type="entry name" value="CALCIUM-SENSING RECEPTOR-RELATED"/>
    <property type="match status" value="1"/>
</dbReference>
<keyword evidence="4 12" id="KW-0812">Transmembrane</keyword>
<dbReference type="InterPro" id="IPR028082">
    <property type="entry name" value="Peripla_BP_I"/>
</dbReference>
<dbReference type="FunFam" id="2.10.50.30:FF:000002">
    <property type="entry name" value="Vomeronasal 2 receptor, h1"/>
    <property type="match status" value="1"/>
</dbReference>
<comment type="similarity">
    <text evidence="2">Belongs to the G-protein coupled receptor 3 family.</text>
</comment>
<evidence type="ECO:0000256" key="8">
    <source>
        <dbReference type="ARBA" id="ARBA00023136"/>
    </source>
</evidence>
<dbReference type="CDD" id="cd15283">
    <property type="entry name" value="7tmC_V2R_pheromone"/>
    <property type="match status" value="1"/>
</dbReference>
<dbReference type="SUPFAM" id="SSF53822">
    <property type="entry name" value="Periplasmic binding protein-like I"/>
    <property type="match status" value="1"/>
</dbReference>
<dbReference type="Pfam" id="PF01094">
    <property type="entry name" value="ANF_receptor"/>
    <property type="match status" value="1"/>
</dbReference>
<evidence type="ECO:0000256" key="3">
    <source>
        <dbReference type="ARBA" id="ARBA00022475"/>
    </source>
</evidence>
<dbReference type="Gene3D" id="3.40.50.2300">
    <property type="match status" value="2"/>
</dbReference>
<evidence type="ECO:0000256" key="13">
    <source>
        <dbReference type="SAM" id="SignalP"/>
    </source>
</evidence>
<keyword evidence="9" id="KW-0675">Receptor</keyword>
<gene>
    <name evidence="15" type="ORF">ACEWY4_007822</name>
</gene>
<feature type="domain" description="G-protein coupled receptors family 3 profile" evidence="14">
    <location>
        <begin position="602"/>
        <end position="865"/>
    </location>
</feature>
<evidence type="ECO:0000256" key="9">
    <source>
        <dbReference type="ARBA" id="ARBA00023170"/>
    </source>
</evidence>
<evidence type="ECO:0000313" key="16">
    <source>
        <dbReference type="Proteomes" id="UP001591681"/>
    </source>
</evidence>
<evidence type="ECO:0000256" key="5">
    <source>
        <dbReference type="ARBA" id="ARBA00022729"/>
    </source>
</evidence>
<dbReference type="PRINTS" id="PR01535">
    <property type="entry name" value="VOMERONASL2R"/>
</dbReference>
<keyword evidence="6 12" id="KW-1133">Transmembrane helix</keyword>
<feature type="transmembrane region" description="Helical" evidence="12">
    <location>
        <begin position="671"/>
        <end position="696"/>
    </location>
</feature>
<dbReference type="GO" id="GO:0005886">
    <property type="term" value="C:plasma membrane"/>
    <property type="evidence" value="ECO:0007669"/>
    <property type="project" value="UniProtKB-SubCell"/>
</dbReference>
<dbReference type="Proteomes" id="UP001591681">
    <property type="component" value="Unassembled WGS sequence"/>
</dbReference>
<organism evidence="15 16">
    <name type="scientific">Coilia grayii</name>
    <name type="common">Gray's grenadier anchovy</name>
    <dbReference type="NCBI Taxonomy" id="363190"/>
    <lineage>
        <taxon>Eukaryota</taxon>
        <taxon>Metazoa</taxon>
        <taxon>Chordata</taxon>
        <taxon>Craniata</taxon>
        <taxon>Vertebrata</taxon>
        <taxon>Euteleostomi</taxon>
        <taxon>Actinopterygii</taxon>
        <taxon>Neopterygii</taxon>
        <taxon>Teleostei</taxon>
        <taxon>Clupei</taxon>
        <taxon>Clupeiformes</taxon>
        <taxon>Clupeoidei</taxon>
        <taxon>Engraulidae</taxon>
        <taxon>Coilinae</taxon>
        <taxon>Coilia</taxon>
    </lineage>
</organism>
<dbReference type="AlphaFoldDB" id="A0ABD1K9A0"/>
<dbReference type="InterPro" id="IPR017978">
    <property type="entry name" value="GPCR_3_C"/>
</dbReference>
<name>A0ABD1K9A0_9TELE</name>
<keyword evidence="10" id="KW-0325">Glycoprotein</keyword>
<dbReference type="InterPro" id="IPR004073">
    <property type="entry name" value="GPCR_3_vmron_rcpt_2"/>
</dbReference>
<dbReference type="GO" id="GO:0004930">
    <property type="term" value="F:G protein-coupled receptor activity"/>
    <property type="evidence" value="ECO:0007669"/>
    <property type="project" value="UniProtKB-KW"/>
</dbReference>
<evidence type="ECO:0000256" key="11">
    <source>
        <dbReference type="ARBA" id="ARBA00023224"/>
    </source>
</evidence>
<dbReference type="PROSITE" id="PS00981">
    <property type="entry name" value="G_PROTEIN_RECEP_F3_3"/>
    <property type="match status" value="1"/>
</dbReference>
<evidence type="ECO:0000256" key="2">
    <source>
        <dbReference type="ARBA" id="ARBA00007242"/>
    </source>
</evidence>
<feature type="signal peptide" evidence="13">
    <location>
        <begin position="1"/>
        <end position="25"/>
    </location>
</feature>
<feature type="transmembrane region" description="Helical" evidence="12">
    <location>
        <begin position="604"/>
        <end position="627"/>
    </location>
</feature>
<sequence>MAYISNKHLAVWLVFTYMYCQPVLSHRCVFTGSEEPHSFYLDGDVVIGGLFPLHYHPESFEQSFVKKPVPSGHKYFLSRALRWMRTMAFAVNEINQRQDLLPRLRLGYHIRDSCDDIPVSIKNTLLLVNGQPDKGSGSTCSDAHRKVSPVIIGDAGSGVSMAILRTLGSFYVPLVSYFASCNCLSNKKEFPAFMRTMPSDAFQTKALAKLVSHFHWTWVGVIGLETDYARSAIQLFLQEGARYKVCAAYVHFLSVPLVKNALENVVRLMKLSSARVVLGVAGDSEMREILAECRRQNVTDWLWLASEAWSTSQSLWADFKDLLAGTLGFAIRKGDIPNLDRYLTSLQPSEVPTSHFVAEFWEETFNCRLNGSVNTHMHETEAQSRRPCNGNEKLSQVYSTYTDVSQLRVTYNVYKAVYLIAYALHDMSTCVPGKGPFPNGTCGSLAPVQPWQLLHYMKQTTFTTGSEEVRFDENGDPIASYDLMNWQKGQDGSLQLIKVGYYDDSLASEKDLVINKSALKWHKGFQTPVSICSESCLPGFRKAIRKGQPICCFDCIPCADGEISNETDSVNCLRCSEDTWPNQAQDQCIPKNIEFLSYHETMGIVLWVVSAFGAFTTVAVLGVFVAYRKTPMVRANNMELSFLLLLFLCACFLIGLTFIGEPTDWFCQFRYTAFGISFALCISCILAKTVVVMMAFRATLPGSNVMKWFGPAKQRASVIVCTSIQVLICVIWLATRPPYAVHNTRFLSAKIILECVVGSEVGFWCVLGYIGLLACMCFLMAFLARKLPDNFNEAKFITFSMLIFFAVWITFIPVYVSTSGKYTVAVHVFAILASTFGLLFCIFMPKCYIILLKPEKNSKQHMMRK</sequence>
<dbReference type="PANTHER" id="PTHR24061:SF511">
    <property type="entry name" value="EXTRACELLULAR CALCIUM-SENSING RECEPTOR-RELATED"/>
    <property type="match status" value="1"/>
</dbReference>
<dbReference type="PRINTS" id="PR00248">
    <property type="entry name" value="GPCRMGR"/>
</dbReference>
<dbReference type="Gene3D" id="2.10.50.30">
    <property type="entry name" value="GPCR, family 3, nine cysteines domain"/>
    <property type="match status" value="1"/>
</dbReference>
<reference evidence="15 16" key="1">
    <citation type="submission" date="2024-09" db="EMBL/GenBank/DDBJ databases">
        <title>A chromosome-level genome assembly of Gray's grenadier anchovy, Coilia grayii.</title>
        <authorList>
            <person name="Fu Z."/>
        </authorList>
    </citation>
    <scope>NUCLEOTIDE SEQUENCE [LARGE SCALE GENOMIC DNA]</scope>
    <source>
        <strain evidence="15">G4</strain>
        <tissue evidence="15">Muscle</tissue>
    </source>
</reference>
<dbReference type="Pfam" id="PF00003">
    <property type="entry name" value="7tm_3"/>
    <property type="match status" value="1"/>
</dbReference>
<keyword evidence="5 13" id="KW-0732">Signal</keyword>
<keyword evidence="16" id="KW-1185">Reference proteome</keyword>
<evidence type="ECO:0000256" key="1">
    <source>
        <dbReference type="ARBA" id="ARBA00004651"/>
    </source>
</evidence>
<evidence type="ECO:0000256" key="12">
    <source>
        <dbReference type="SAM" id="Phobius"/>
    </source>
</evidence>
<feature type="transmembrane region" description="Helical" evidence="12">
    <location>
        <begin position="716"/>
        <end position="735"/>
    </location>
</feature>
<keyword evidence="7" id="KW-0297">G-protein coupled receptor</keyword>
<dbReference type="Pfam" id="PF07562">
    <property type="entry name" value="NCD3G"/>
    <property type="match status" value="1"/>
</dbReference>
<feature type="transmembrane region" description="Helical" evidence="12">
    <location>
        <begin position="796"/>
        <end position="816"/>
    </location>
</feature>
<proteinExistence type="inferred from homology"/>
<evidence type="ECO:0000256" key="6">
    <source>
        <dbReference type="ARBA" id="ARBA00022989"/>
    </source>
</evidence>
<dbReference type="InterPro" id="IPR000337">
    <property type="entry name" value="GPCR_3"/>
</dbReference>
<dbReference type="InterPro" id="IPR000068">
    <property type="entry name" value="GPCR_3_Ca_sens_rcpt-rel"/>
</dbReference>
<evidence type="ECO:0000259" key="14">
    <source>
        <dbReference type="PROSITE" id="PS50259"/>
    </source>
</evidence>
<dbReference type="PROSITE" id="PS50259">
    <property type="entry name" value="G_PROTEIN_RECEP_F3_4"/>
    <property type="match status" value="1"/>
</dbReference>
<keyword evidence="11" id="KW-0807">Transducer</keyword>
<evidence type="ECO:0000313" key="15">
    <source>
        <dbReference type="EMBL" id="KAL2095674.1"/>
    </source>
</evidence>
<dbReference type="InterPro" id="IPR001828">
    <property type="entry name" value="ANF_lig-bd_rcpt"/>
</dbReference>
<comment type="subcellular location">
    <subcellularLocation>
        <location evidence="1">Cell membrane</location>
        <topology evidence="1">Multi-pass membrane protein</topology>
    </subcellularLocation>
</comment>
<evidence type="ECO:0000256" key="10">
    <source>
        <dbReference type="ARBA" id="ARBA00023180"/>
    </source>
</evidence>
<protein>
    <recommendedName>
        <fullName evidence="14">G-protein coupled receptors family 3 profile domain-containing protein</fullName>
    </recommendedName>
</protein>
<dbReference type="EMBL" id="JBHFQA010000007">
    <property type="protein sequence ID" value="KAL2095674.1"/>
    <property type="molecule type" value="Genomic_DNA"/>
</dbReference>
<evidence type="ECO:0000256" key="4">
    <source>
        <dbReference type="ARBA" id="ARBA00022692"/>
    </source>
</evidence>
<feature type="chain" id="PRO_5044837236" description="G-protein coupled receptors family 3 profile domain-containing protein" evidence="13">
    <location>
        <begin position="26"/>
        <end position="865"/>
    </location>
</feature>
<feature type="transmembrane region" description="Helical" evidence="12">
    <location>
        <begin position="828"/>
        <end position="852"/>
    </location>
</feature>
<dbReference type="InterPro" id="IPR038550">
    <property type="entry name" value="GPCR_3_9-Cys_sf"/>
</dbReference>
<keyword evidence="8 12" id="KW-0472">Membrane</keyword>
<accession>A0ABD1K9A0</accession>